<evidence type="ECO:0000259" key="4">
    <source>
        <dbReference type="Pfam" id="PF13359"/>
    </source>
</evidence>
<feature type="domain" description="Transposase Helix-turn-helix" evidence="5">
    <location>
        <begin position="89"/>
        <end position="138"/>
    </location>
</feature>
<comment type="caution">
    <text evidence="6">The sequence shown here is derived from an EMBL/GenBank/DDBJ whole genome shotgun (WGS) entry which is preliminary data.</text>
</comment>
<reference evidence="6" key="1">
    <citation type="submission" date="2021-11" db="EMBL/GenBank/DDBJ databases">
        <authorList>
            <person name="Schell T."/>
        </authorList>
    </citation>
    <scope>NUCLEOTIDE SEQUENCE</scope>
    <source>
        <strain evidence="6">M5</strain>
    </source>
</reference>
<dbReference type="InterPro" id="IPR027806">
    <property type="entry name" value="HARBI1_dom"/>
</dbReference>
<feature type="coiled-coil region" evidence="3">
    <location>
        <begin position="6"/>
        <end position="40"/>
    </location>
</feature>
<keyword evidence="7" id="KW-1185">Reference proteome</keyword>
<proteinExistence type="predicted"/>
<dbReference type="PANTHER" id="PTHR23080">
    <property type="entry name" value="THAP DOMAIN PROTEIN"/>
    <property type="match status" value="1"/>
</dbReference>
<name>A0A8J2S246_9CRUS</name>
<evidence type="ECO:0008006" key="8">
    <source>
        <dbReference type="Google" id="ProtNLM"/>
    </source>
</evidence>
<evidence type="ECO:0000256" key="3">
    <source>
        <dbReference type="SAM" id="Coils"/>
    </source>
</evidence>
<dbReference type="Proteomes" id="UP000789390">
    <property type="component" value="Unassembled WGS sequence"/>
</dbReference>
<evidence type="ECO:0000259" key="5">
    <source>
        <dbReference type="Pfam" id="PF13613"/>
    </source>
</evidence>
<accession>A0A8J2S246</accession>
<evidence type="ECO:0000313" key="7">
    <source>
        <dbReference type="Proteomes" id="UP000789390"/>
    </source>
</evidence>
<gene>
    <name evidence="6" type="ORF">DGAL_LOCUS13502</name>
</gene>
<evidence type="ECO:0000256" key="2">
    <source>
        <dbReference type="ARBA" id="ARBA00022723"/>
    </source>
</evidence>
<dbReference type="EMBL" id="CAKKLH010000298">
    <property type="protein sequence ID" value="CAH0110008.1"/>
    <property type="molecule type" value="Genomic_DNA"/>
</dbReference>
<dbReference type="GO" id="GO:0046872">
    <property type="term" value="F:metal ion binding"/>
    <property type="evidence" value="ECO:0007669"/>
    <property type="project" value="UniProtKB-KW"/>
</dbReference>
<sequence length="347" mass="40150">MLKQEVASLSARVALLESQKRDLELANQDLSKRFADLERTSGRTDMYHRELKKDFSELRDKLFKAYDDKNNNFVNTQVLLPINRHNNEKLCMRKQLLLTLMKLVHDFPHQDLAFRFGISPATSSRIFRSWVSIIHDRLYKRIVRSPNRDCNKATLPMLYREHFDDLTEIIDCYETQVQKPHSLKDQVALYSSYKGRDTVKGLAAATGHGVLTFMSPLFCGRKSDKHIVLQSGYLDHIQRGDLVLADRGFLIEEEMAIRGAKLVTPAFIKNQKQFDAKTTEATRRTPNSRIHIERFIGSLRNRFKVMKGPIPIKYLYCYDDSGLTLYEKIFRVCSILNNLSPSIVSSD</sequence>
<dbReference type="OrthoDB" id="8195867at2759"/>
<protein>
    <recommendedName>
        <fullName evidence="8">DDE Tnp4 domain-containing protein</fullName>
    </recommendedName>
</protein>
<dbReference type="PANTHER" id="PTHR23080:SF143">
    <property type="entry name" value="SI:DKEY-56D12.4"/>
    <property type="match status" value="1"/>
</dbReference>
<dbReference type="Pfam" id="PF13613">
    <property type="entry name" value="HTH_Tnp_4"/>
    <property type="match status" value="1"/>
</dbReference>
<keyword evidence="2" id="KW-0479">Metal-binding</keyword>
<feature type="domain" description="DDE Tnp4" evidence="4">
    <location>
        <begin position="170"/>
        <end position="338"/>
    </location>
</feature>
<organism evidence="6 7">
    <name type="scientific">Daphnia galeata</name>
    <dbReference type="NCBI Taxonomy" id="27404"/>
    <lineage>
        <taxon>Eukaryota</taxon>
        <taxon>Metazoa</taxon>
        <taxon>Ecdysozoa</taxon>
        <taxon>Arthropoda</taxon>
        <taxon>Crustacea</taxon>
        <taxon>Branchiopoda</taxon>
        <taxon>Diplostraca</taxon>
        <taxon>Cladocera</taxon>
        <taxon>Anomopoda</taxon>
        <taxon>Daphniidae</taxon>
        <taxon>Daphnia</taxon>
    </lineage>
</organism>
<evidence type="ECO:0000313" key="6">
    <source>
        <dbReference type="EMBL" id="CAH0110008.1"/>
    </source>
</evidence>
<comment type="cofactor">
    <cofactor evidence="1">
        <name>a divalent metal cation</name>
        <dbReference type="ChEBI" id="CHEBI:60240"/>
    </cofactor>
</comment>
<keyword evidence="3" id="KW-0175">Coiled coil</keyword>
<dbReference type="Pfam" id="PF13359">
    <property type="entry name" value="DDE_Tnp_4"/>
    <property type="match status" value="1"/>
</dbReference>
<dbReference type="InterPro" id="IPR027805">
    <property type="entry name" value="Transposase_HTH_dom"/>
</dbReference>
<evidence type="ECO:0000256" key="1">
    <source>
        <dbReference type="ARBA" id="ARBA00001968"/>
    </source>
</evidence>
<dbReference type="AlphaFoldDB" id="A0A8J2S246"/>